<evidence type="ECO:0000313" key="1">
    <source>
        <dbReference type="EMBL" id="KAK0145186.1"/>
    </source>
</evidence>
<dbReference type="EMBL" id="JAOPHQ010002877">
    <property type="protein sequence ID" value="KAK0145186.1"/>
    <property type="molecule type" value="Genomic_DNA"/>
</dbReference>
<accession>A0AA47NZY0</accession>
<protein>
    <submittedName>
        <fullName evidence="1">Uncharacterized protein</fullName>
    </submittedName>
</protein>
<dbReference type="PANTHER" id="PTHR47510:SF3">
    <property type="entry name" value="ENDO_EXONUCLEASE_PHOSPHATASE DOMAIN-CONTAINING PROTEIN"/>
    <property type="match status" value="1"/>
</dbReference>
<reference evidence="1" key="1">
    <citation type="journal article" date="2023" name="Front. Mar. Sci.">
        <title>A new Merluccius polli reference genome to investigate the effects of global change in West African waters.</title>
        <authorList>
            <person name="Mateo J.L."/>
            <person name="Blanco-Fernandez C."/>
            <person name="Garcia-Vazquez E."/>
            <person name="Machado-Schiaffino G."/>
        </authorList>
    </citation>
    <scope>NUCLEOTIDE SEQUENCE</scope>
    <source>
        <strain evidence="1">C29</strain>
        <tissue evidence="1">Fin</tissue>
    </source>
</reference>
<dbReference type="Proteomes" id="UP001174136">
    <property type="component" value="Unassembled WGS sequence"/>
</dbReference>
<evidence type="ECO:0000313" key="2">
    <source>
        <dbReference type="Proteomes" id="UP001174136"/>
    </source>
</evidence>
<gene>
    <name evidence="1" type="ORF">N1851_015918</name>
</gene>
<name>A0AA47NZY0_MERPO</name>
<sequence>MCLTETWLNNNIPDANIKLTGFSHVRVDRDPSRSGKRKGGGLVLYINNRWCNPGHVTVKDIIYCPDIELLAEAYIAISGDFNHVTLDSTLSAFYQYVKCPTRKNKTIDLMYANVKDAYTATPLPPLGKSDHNLVFLHPQYTPLVCRQKHTMRSFRKWSPECAAGISW</sequence>
<keyword evidence="2" id="KW-1185">Reference proteome</keyword>
<proteinExistence type="predicted"/>
<organism evidence="1 2">
    <name type="scientific">Merluccius polli</name>
    <name type="common">Benguela hake</name>
    <name type="synonym">Merluccius cadenati</name>
    <dbReference type="NCBI Taxonomy" id="89951"/>
    <lineage>
        <taxon>Eukaryota</taxon>
        <taxon>Metazoa</taxon>
        <taxon>Chordata</taxon>
        <taxon>Craniata</taxon>
        <taxon>Vertebrata</taxon>
        <taxon>Euteleostomi</taxon>
        <taxon>Actinopterygii</taxon>
        <taxon>Neopterygii</taxon>
        <taxon>Teleostei</taxon>
        <taxon>Neoteleostei</taxon>
        <taxon>Acanthomorphata</taxon>
        <taxon>Zeiogadaria</taxon>
        <taxon>Gadariae</taxon>
        <taxon>Gadiformes</taxon>
        <taxon>Gadoidei</taxon>
        <taxon>Merlucciidae</taxon>
        <taxon>Merluccius</taxon>
    </lineage>
</organism>
<comment type="caution">
    <text evidence="1">The sequence shown here is derived from an EMBL/GenBank/DDBJ whole genome shotgun (WGS) entry which is preliminary data.</text>
</comment>
<dbReference type="AlphaFoldDB" id="A0AA47NZY0"/>
<dbReference type="PANTHER" id="PTHR47510">
    <property type="entry name" value="REVERSE TRANSCRIPTASE DOMAIN-CONTAINING PROTEIN"/>
    <property type="match status" value="1"/>
</dbReference>